<name>A0ACB9GJR5_CICIN</name>
<sequence>MFTNNISAQIFIEDDDDFFNPLRREGMHVNVMEKGNVVGNKAKEDGMLIPTKIFGNVVKDIKVDHMETKAGEDIKLTQMVINFSKNDRGLSRAKGPTVQRKPLKHRDYEVDLDSRLGKTQVLSYDAKCLALISKSGPCEGKEVKRTHKFHFEEIGHVYLWLEPANCTNLQSLVFLGFYR</sequence>
<protein>
    <submittedName>
        <fullName evidence="1">Uncharacterized protein</fullName>
    </submittedName>
</protein>
<proteinExistence type="predicted"/>
<evidence type="ECO:0000313" key="2">
    <source>
        <dbReference type="Proteomes" id="UP001055811"/>
    </source>
</evidence>
<comment type="caution">
    <text evidence="1">The sequence shown here is derived from an EMBL/GenBank/DDBJ whole genome shotgun (WGS) entry which is preliminary data.</text>
</comment>
<keyword evidence="2" id="KW-1185">Reference proteome</keyword>
<accession>A0ACB9GJR5</accession>
<organism evidence="1 2">
    <name type="scientific">Cichorium intybus</name>
    <name type="common">Chicory</name>
    <dbReference type="NCBI Taxonomy" id="13427"/>
    <lineage>
        <taxon>Eukaryota</taxon>
        <taxon>Viridiplantae</taxon>
        <taxon>Streptophyta</taxon>
        <taxon>Embryophyta</taxon>
        <taxon>Tracheophyta</taxon>
        <taxon>Spermatophyta</taxon>
        <taxon>Magnoliopsida</taxon>
        <taxon>eudicotyledons</taxon>
        <taxon>Gunneridae</taxon>
        <taxon>Pentapetalae</taxon>
        <taxon>asterids</taxon>
        <taxon>campanulids</taxon>
        <taxon>Asterales</taxon>
        <taxon>Asteraceae</taxon>
        <taxon>Cichorioideae</taxon>
        <taxon>Cichorieae</taxon>
        <taxon>Cichoriinae</taxon>
        <taxon>Cichorium</taxon>
    </lineage>
</organism>
<reference evidence="1 2" key="2">
    <citation type="journal article" date="2022" name="Mol. Ecol. Resour.">
        <title>The genomes of chicory, endive, great burdock and yacon provide insights into Asteraceae paleo-polyploidization history and plant inulin production.</title>
        <authorList>
            <person name="Fan W."/>
            <person name="Wang S."/>
            <person name="Wang H."/>
            <person name="Wang A."/>
            <person name="Jiang F."/>
            <person name="Liu H."/>
            <person name="Zhao H."/>
            <person name="Xu D."/>
            <person name="Zhang Y."/>
        </authorList>
    </citation>
    <scope>NUCLEOTIDE SEQUENCE [LARGE SCALE GENOMIC DNA]</scope>
    <source>
        <strain evidence="2">cv. Punajuju</strain>
        <tissue evidence="1">Leaves</tissue>
    </source>
</reference>
<dbReference type="EMBL" id="CM042010">
    <property type="protein sequence ID" value="KAI3782982.1"/>
    <property type="molecule type" value="Genomic_DNA"/>
</dbReference>
<reference evidence="2" key="1">
    <citation type="journal article" date="2022" name="Mol. Ecol. Resour.">
        <title>The genomes of chicory, endive, great burdock and yacon provide insights into Asteraceae palaeo-polyploidization history and plant inulin production.</title>
        <authorList>
            <person name="Fan W."/>
            <person name="Wang S."/>
            <person name="Wang H."/>
            <person name="Wang A."/>
            <person name="Jiang F."/>
            <person name="Liu H."/>
            <person name="Zhao H."/>
            <person name="Xu D."/>
            <person name="Zhang Y."/>
        </authorList>
    </citation>
    <scope>NUCLEOTIDE SEQUENCE [LARGE SCALE GENOMIC DNA]</scope>
    <source>
        <strain evidence="2">cv. Punajuju</strain>
    </source>
</reference>
<evidence type="ECO:0000313" key="1">
    <source>
        <dbReference type="EMBL" id="KAI3782982.1"/>
    </source>
</evidence>
<dbReference type="Proteomes" id="UP001055811">
    <property type="component" value="Linkage Group LG02"/>
</dbReference>
<gene>
    <name evidence="1" type="ORF">L2E82_13043</name>
</gene>